<dbReference type="GeneID" id="28802762"/>
<dbReference type="Proteomes" id="UP000201796">
    <property type="component" value="Segment"/>
</dbReference>
<dbReference type="RefSeq" id="YP_009276296.1">
    <property type="nucleotide sequence ID" value="NC_030936.1"/>
</dbReference>
<evidence type="ECO:0000313" key="2">
    <source>
        <dbReference type="Proteomes" id="UP000201796"/>
    </source>
</evidence>
<accession>A0A160DFX9</accession>
<reference evidence="1 2" key="1">
    <citation type="submission" date="2016-03" db="EMBL/GenBank/DDBJ databases">
        <authorList>
            <person name="Montgomery M.T."/>
            <person name="Guerrero C.A."/>
            <person name="Mavrich T.N."/>
            <person name="Pope W.H."/>
            <person name="Garlena R.A."/>
            <person name="Russell D.A."/>
            <person name="Jacobs-Sera D."/>
            <person name="Hendrix R.W."/>
            <person name="Hatfull G.F."/>
        </authorList>
    </citation>
    <scope>NUCLEOTIDE SEQUENCE [LARGE SCALE GENOMIC DNA]</scope>
</reference>
<dbReference type="KEGG" id="vg:28802762"/>
<gene>
    <name evidence="1" type="primary">185</name>
    <name evidence="1" type="ORF">PBI_BACHITA_185</name>
</gene>
<protein>
    <submittedName>
        <fullName evidence="1">Uncharacterized protein</fullName>
    </submittedName>
</protein>
<organism evidence="1 2">
    <name type="scientific">Gordonia phage Bachita</name>
    <dbReference type="NCBI Taxonomy" id="1838061"/>
    <lineage>
        <taxon>Viruses</taxon>
        <taxon>Duplodnaviria</taxon>
        <taxon>Heunggongvirae</taxon>
        <taxon>Uroviricota</taxon>
        <taxon>Caudoviricetes</taxon>
        <taxon>Smoothievirus</taxon>
        <taxon>Smoothievirus bachita</taxon>
    </lineage>
</organism>
<keyword evidence="2" id="KW-1185">Reference proteome</keyword>
<dbReference type="EMBL" id="KU998247">
    <property type="protein sequence ID" value="ANA86859.1"/>
    <property type="molecule type" value="Genomic_DNA"/>
</dbReference>
<name>A0A160DFX9_9CAUD</name>
<evidence type="ECO:0000313" key="1">
    <source>
        <dbReference type="EMBL" id="ANA86859.1"/>
    </source>
</evidence>
<sequence>MYQGKAMVNRVEYLTDKVPTFQLARDELYARMEFERGVTYLNRTLEMDSFVEYDVCDDDGCKIGTASIESV</sequence>
<proteinExistence type="predicted"/>